<evidence type="ECO:0000313" key="2">
    <source>
        <dbReference type="EMBL" id="KAG2227588.1"/>
    </source>
</evidence>
<keyword evidence="3" id="KW-1185">Reference proteome</keyword>
<dbReference type="AlphaFoldDB" id="A0A8H7VSX4"/>
<evidence type="ECO:0000256" key="1">
    <source>
        <dbReference type="SAM" id="MobiDB-lite"/>
    </source>
</evidence>
<sequence length="398" mass="43899">MHIQFDEQDSPENSPVEQKVSESQIKKKLNGPKNTSACFAVVGIVRDTSEEEDLENVTIGGYGVVWKGDVFPIQSGSYAGEANLNIFMELAASKAILESCPPEQPLIIIVKNAHLISLINTKKLPIEKRKRIMKPLLEEVRSLVLKRTAKVQAYSPEATEEWGELYQTAIKEATAAQEERIRLRPVKIAEILDRSTVQQGIQSMNQQEQKQAHESTVPENKLDLSTPVTTPTSTDIQKPSLSVSAPAPPVPVFAPETLSSTPEEATFDRRNGKKHDDDTNPTIATDEQSKTPIEESIEPAGGDSVKEEIVTTTTATTTTTTTTTAPTLESNGLKRMRTEDVDNGEPTRDESNILKKVKLTEETSSQNDTITQNDNNNENNGTQTGWLSWVKTMFGIKQ</sequence>
<feature type="region of interest" description="Disordered" evidence="1">
    <location>
        <begin position="360"/>
        <end position="384"/>
    </location>
</feature>
<dbReference type="OrthoDB" id="2281484at2759"/>
<feature type="compositionally biased region" description="Polar residues" evidence="1">
    <location>
        <begin position="226"/>
        <end position="237"/>
    </location>
</feature>
<evidence type="ECO:0000313" key="3">
    <source>
        <dbReference type="Proteomes" id="UP000646827"/>
    </source>
</evidence>
<dbReference type="Proteomes" id="UP000646827">
    <property type="component" value="Unassembled WGS sequence"/>
</dbReference>
<dbReference type="EMBL" id="JAEPRB010000006">
    <property type="protein sequence ID" value="KAG2227588.1"/>
    <property type="molecule type" value="Genomic_DNA"/>
</dbReference>
<accession>A0A8H7VSX4</accession>
<comment type="caution">
    <text evidence="2">The sequence shown here is derived from an EMBL/GenBank/DDBJ whole genome shotgun (WGS) entry which is preliminary data.</text>
</comment>
<feature type="compositionally biased region" description="Low complexity" evidence="1">
    <location>
        <begin position="366"/>
        <end position="384"/>
    </location>
</feature>
<feature type="region of interest" description="Disordered" evidence="1">
    <location>
        <begin position="200"/>
        <end position="300"/>
    </location>
</feature>
<name>A0A8H7VSX4_9FUNG</name>
<feature type="region of interest" description="Disordered" evidence="1">
    <location>
        <begin position="1"/>
        <end position="31"/>
    </location>
</feature>
<proteinExistence type="predicted"/>
<protein>
    <submittedName>
        <fullName evidence="2">Uncharacterized protein</fullName>
    </submittedName>
</protein>
<feature type="compositionally biased region" description="Basic and acidic residues" evidence="1">
    <location>
        <begin position="266"/>
        <end position="278"/>
    </location>
</feature>
<gene>
    <name evidence="2" type="ORF">INT45_002273</name>
</gene>
<organism evidence="2 3">
    <name type="scientific">Circinella minor</name>
    <dbReference type="NCBI Taxonomy" id="1195481"/>
    <lineage>
        <taxon>Eukaryota</taxon>
        <taxon>Fungi</taxon>
        <taxon>Fungi incertae sedis</taxon>
        <taxon>Mucoromycota</taxon>
        <taxon>Mucoromycotina</taxon>
        <taxon>Mucoromycetes</taxon>
        <taxon>Mucorales</taxon>
        <taxon>Lichtheimiaceae</taxon>
        <taxon>Circinella</taxon>
    </lineage>
</organism>
<reference evidence="2 3" key="1">
    <citation type="submission" date="2020-12" db="EMBL/GenBank/DDBJ databases">
        <title>Metabolic potential, ecology and presence of endohyphal bacteria is reflected in genomic diversity of Mucoromycotina.</title>
        <authorList>
            <person name="Muszewska A."/>
            <person name="Okrasinska A."/>
            <person name="Steczkiewicz K."/>
            <person name="Drgas O."/>
            <person name="Orlowska M."/>
            <person name="Perlinska-Lenart U."/>
            <person name="Aleksandrzak-Piekarczyk T."/>
            <person name="Szatraj K."/>
            <person name="Zielenkiewicz U."/>
            <person name="Pilsyk S."/>
            <person name="Malc E."/>
            <person name="Mieczkowski P."/>
            <person name="Kruszewska J.S."/>
            <person name="Biernat P."/>
            <person name="Pawlowska J."/>
        </authorList>
    </citation>
    <scope>NUCLEOTIDE SEQUENCE [LARGE SCALE GENOMIC DNA]</scope>
    <source>
        <strain evidence="2 3">CBS 142.35</strain>
    </source>
</reference>
<feature type="compositionally biased region" description="Acidic residues" evidence="1">
    <location>
        <begin position="1"/>
        <end position="10"/>
    </location>
</feature>
<feature type="compositionally biased region" description="Polar residues" evidence="1">
    <location>
        <begin position="200"/>
        <end position="209"/>
    </location>
</feature>